<dbReference type="GO" id="GO:0051301">
    <property type="term" value="P:cell division"/>
    <property type="evidence" value="ECO:0007669"/>
    <property type="project" value="UniProtKB-KW"/>
</dbReference>
<dbReference type="UniPathway" id="UPA00219"/>
<dbReference type="InterPro" id="IPR013221">
    <property type="entry name" value="Mur_ligase_cen"/>
</dbReference>
<comment type="pathway">
    <text evidence="10 11">Cell wall biogenesis; peptidoglycan biosynthesis.</text>
</comment>
<organism evidence="15 16">
    <name type="scientific">Leptospira brenneri</name>
    <dbReference type="NCBI Taxonomy" id="2023182"/>
    <lineage>
        <taxon>Bacteria</taxon>
        <taxon>Pseudomonadati</taxon>
        <taxon>Spirochaetota</taxon>
        <taxon>Spirochaetia</taxon>
        <taxon>Leptospirales</taxon>
        <taxon>Leptospiraceae</taxon>
        <taxon>Leptospira</taxon>
    </lineage>
</organism>
<keyword evidence="1 10" id="KW-0963">Cytoplasm</keyword>
<gene>
    <name evidence="10 15" type="primary">murF</name>
    <name evidence="15" type="ORF">EHQ30_16250</name>
</gene>
<evidence type="ECO:0000256" key="2">
    <source>
        <dbReference type="ARBA" id="ARBA00022598"/>
    </source>
</evidence>
<dbReference type="GO" id="GO:0009252">
    <property type="term" value="P:peptidoglycan biosynthetic process"/>
    <property type="evidence" value="ECO:0007669"/>
    <property type="project" value="UniProtKB-UniRule"/>
</dbReference>
<dbReference type="InterPro" id="IPR004101">
    <property type="entry name" value="Mur_ligase_C"/>
</dbReference>
<dbReference type="GO" id="GO:0008360">
    <property type="term" value="P:regulation of cell shape"/>
    <property type="evidence" value="ECO:0007669"/>
    <property type="project" value="UniProtKB-KW"/>
</dbReference>
<evidence type="ECO:0000256" key="8">
    <source>
        <dbReference type="ARBA" id="ARBA00023306"/>
    </source>
</evidence>
<dbReference type="GO" id="GO:0005737">
    <property type="term" value="C:cytoplasm"/>
    <property type="evidence" value="ECO:0007669"/>
    <property type="project" value="UniProtKB-SubCell"/>
</dbReference>
<feature type="domain" description="Mur ligase N-terminal catalytic" evidence="12">
    <location>
        <begin position="32"/>
        <end position="107"/>
    </location>
</feature>
<comment type="catalytic activity">
    <reaction evidence="10 11">
        <text>D-alanyl-D-alanine + UDP-N-acetyl-alpha-D-muramoyl-L-alanyl-gamma-D-glutamyl-meso-2,6-diaminopimelate + ATP = UDP-N-acetyl-alpha-D-muramoyl-L-alanyl-gamma-D-glutamyl-meso-2,6-diaminopimeloyl-D-alanyl-D-alanine + ADP + phosphate + H(+)</text>
        <dbReference type="Rhea" id="RHEA:28374"/>
        <dbReference type="ChEBI" id="CHEBI:15378"/>
        <dbReference type="ChEBI" id="CHEBI:30616"/>
        <dbReference type="ChEBI" id="CHEBI:43474"/>
        <dbReference type="ChEBI" id="CHEBI:57822"/>
        <dbReference type="ChEBI" id="CHEBI:61386"/>
        <dbReference type="ChEBI" id="CHEBI:83905"/>
        <dbReference type="ChEBI" id="CHEBI:456216"/>
        <dbReference type="EC" id="6.3.2.10"/>
    </reaction>
</comment>
<dbReference type="Pfam" id="PF01225">
    <property type="entry name" value="Mur_ligase"/>
    <property type="match status" value="1"/>
</dbReference>
<evidence type="ECO:0000256" key="6">
    <source>
        <dbReference type="ARBA" id="ARBA00022960"/>
    </source>
</evidence>
<dbReference type="RefSeq" id="WP_100790592.1">
    <property type="nucleotide sequence ID" value="NZ_NPDQ01000004.1"/>
</dbReference>
<dbReference type="SUPFAM" id="SSF63418">
    <property type="entry name" value="MurE/MurF N-terminal domain"/>
    <property type="match status" value="1"/>
</dbReference>
<evidence type="ECO:0000256" key="10">
    <source>
        <dbReference type="HAMAP-Rule" id="MF_02019"/>
    </source>
</evidence>
<dbReference type="InterPro" id="IPR035911">
    <property type="entry name" value="MurE/MurF_N"/>
</dbReference>
<evidence type="ECO:0000256" key="3">
    <source>
        <dbReference type="ARBA" id="ARBA00022618"/>
    </source>
</evidence>
<accession>A0A2M9Y1I5</accession>
<comment type="function">
    <text evidence="10 11">Involved in cell wall formation. Catalyzes the final step in the synthesis of UDP-N-acetylmuramoyl-pentapeptide, the precursor of murein.</text>
</comment>
<keyword evidence="5 10" id="KW-0067">ATP-binding</keyword>
<dbReference type="Pfam" id="PF08245">
    <property type="entry name" value="Mur_ligase_M"/>
    <property type="match status" value="1"/>
</dbReference>
<evidence type="ECO:0000256" key="7">
    <source>
        <dbReference type="ARBA" id="ARBA00022984"/>
    </source>
</evidence>
<keyword evidence="9 10" id="KW-0961">Cell wall biogenesis/degradation</keyword>
<dbReference type="Gene3D" id="3.40.1190.10">
    <property type="entry name" value="Mur-like, catalytic domain"/>
    <property type="match status" value="1"/>
</dbReference>
<dbReference type="PANTHER" id="PTHR43024">
    <property type="entry name" value="UDP-N-ACETYLMURAMOYL-TRIPEPTIDE--D-ALANYL-D-ALANINE LIGASE"/>
    <property type="match status" value="1"/>
</dbReference>
<dbReference type="InterPro" id="IPR051046">
    <property type="entry name" value="MurCDEF_CellWall_CoF430Synth"/>
</dbReference>
<name>A0A2M9Y1I5_9LEPT</name>
<comment type="similarity">
    <text evidence="10">Belongs to the MurCDEF family. MurF subfamily.</text>
</comment>
<sequence>MIAPFEYSLSTILSLFSKDLHWEQTDNPSFQWITTSSAEAKPGSLFVPLRGTRDGHEFISDALSKGAQGFLCEKNHPILKKLSANAKTRAIIVPDCLSALGKLANYHRKRFQPILLAVTGSSGKTTTKDLLGGLFGFLNSKTLVVTEKNYNNEIGLPFTLFRITEKTRVVIAELGMNHRGEIAKLSKIAEPTHALITNIGSAHIENLKSREAIADEKIDIITAMPKSSVLFVPDDLEFLKKAKERTQKQNIKLIVWNHQRNPILKISKVESNGFILEWKGKRIQWNLPGEKLLSNVRGMVAVGAYFQVDPEHIIKTIQKYKSPDKRLNINRAYYTIIDDCYNANPESMLSSIGAAEQFAGNQNIVWILGSMKELGKFSKYYHEQVGKEIHRISKGILLGFGEETLPMVKKVPGAKWFSDLEDLIQFVKSEIPKKSVILIKGSRSMKMERIVLALETFKG</sequence>
<dbReference type="HAMAP" id="MF_02019">
    <property type="entry name" value="MurF"/>
    <property type="match status" value="1"/>
</dbReference>
<dbReference type="EC" id="6.3.2.10" evidence="10 11"/>
<keyword evidence="2 10" id="KW-0436">Ligase</keyword>
<keyword evidence="6 10" id="KW-0133">Cell shape</keyword>
<evidence type="ECO:0000313" key="16">
    <source>
        <dbReference type="Proteomes" id="UP000297891"/>
    </source>
</evidence>
<dbReference type="GO" id="GO:0047480">
    <property type="term" value="F:UDP-N-acetylmuramoyl-tripeptide-D-alanyl-D-alanine ligase activity"/>
    <property type="evidence" value="ECO:0007669"/>
    <property type="project" value="UniProtKB-UniRule"/>
</dbReference>
<reference evidence="15" key="1">
    <citation type="journal article" date="2019" name="PLoS Negl. Trop. Dis.">
        <title>Revisiting the worldwide diversity of Leptospira species in the environment.</title>
        <authorList>
            <person name="Vincent A.T."/>
            <person name="Schiettekatte O."/>
            <person name="Bourhy P."/>
            <person name="Veyrier F.J."/>
            <person name="Picardeau M."/>
        </authorList>
    </citation>
    <scope>NUCLEOTIDE SEQUENCE [LARGE SCALE GENOMIC DNA]</scope>
    <source>
        <strain evidence="15">201800277</strain>
    </source>
</reference>
<feature type="domain" description="Mur ligase central" evidence="14">
    <location>
        <begin position="118"/>
        <end position="301"/>
    </location>
</feature>
<evidence type="ECO:0000313" key="15">
    <source>
        <dbReference type="EMBL" id="TGK91744.1"/>
    </source>
</evidence>
<dbReference type="AlphaFoldDB" id="A0A2M9Y1I5"/>
<keyword evidence="3 10" id="KW-0132">Cell division</keyword>
<evidence type="ECO:0000259" key="13">
    <source>
        <dbReference type="Pfam" id="PF02875"/>
    </source>
</evidence>
<dbReference type="OrthoDB" id="9801978at2"/>
<dbReference type="InterPro" id="IPR036615">
    <property type="entry name" value="Mur_ligase_C_dom_sf"/>
</dbReference>
<keyword evidence="16" id="KW-1185">Reference proteome</keyword>
<feature type="binding site" evidence="10">
    <location>
        <begin position="120"/>
        <end position="126"/>
    </location>
    <ligand>
        <name>ATP</name>
        <dbReference type="ChEBI" id="CHEBI:30616"/>
    </ligand>
</feature>
<dbReference type="Pfam" id="PF02875">
    <property type="entry name" value="Mur_ligase_C"/>
    <property type="match status" value="1"/>
</dbReference>
<dbReference type="GO" id="GO:0005524">
    <property type="term" value="F:ATP binding"/>
    <property type="evidence" value="ECO:0007669"/>
    <property type="project" value="UniProtKB-UniRule"/>
</dbReference>
<dbReference type="InterPro" id="IPR036565">
    <property type="entry name" value="Mur-like_cat_sf"/>
</dbReference>
<comment type="subcellular location">
    <subcellularLocation>
        <location evidence="10 11">Cytoplasm</location>
    </subcellularLocation>
</comment>
<protein>
    <recommendedName>
        <fullName evidence="10 11">UDP-N-acetylmuramoyl-tripeptide--D-alanyl-D-alanine ligase</fullName>
        <ecNumber evidence="10 11">6.3.2.10</ecNumber>
    </recommendedName>
    <alternativeName>
        <fullName evidence="10">D-alanyl-D-alanine-adding enzyme</fullName>
    </alternativeName>
</protein>
<evidence type="ECO:0000256" key="5">
    <source>
        <dbReference type="ARBA" id="ARBA00022840"/>
    </source>
</evidence>
<dbReference type="PANTHER" id="PTHR43024:SF1">
    <property type="entry name" value="UDP-N-ACETYLMURAMOYL-TRIPEPTIDE--D-ALANYL-D-ALANINE LIGASE"/>
    <property type="match status" value="1"/>
</dbReference>
<dbReference type="Gene3D" id="3.90.190.20">
    <property type="entry name" value="Mur ligase, C-terminal domain"/>
    <property type="match status" value="1"/>
</dbReference>
<dbReference type="Proteomes" id="UP000297891">
    <property type="component" value="Unassembled WGS sequence"/>
</dbReference>
<keyword evidence="8 10" id="KW-0131">Cell cycle</keyword>
<evidence type="ECO:0000259" key="14">
    <source>
        <dbReference type="Pfam" id="PF08245"/>
    </source>
</evidence>
<proteinExistence type="inferred from homology"/>
<evidence type="ECO:0000256" key="4">
    <source>
        <dbReference type="ARBA" id="ARBA00022741"/>
    </source>
</evidence>
<keyword evidence="4 10" id="KW-0547">Nucleotide-binding</keyword>
<dbReference type="GO" id="GO:0071555">
    <property type="term" value="P:cell wall organization"/>
    <property type="evidence" value="ECO:0007669"/>
    <property type="project" value="UniProtKB-KW"/>
</dbReference>
<evidence type="ECO:0000259" key="12">
    <source>
        <dbReference type="Pfam" id="PF01225"/>
    </source>
</evidence>
<dbReference type="SUPFAM" id="SSF53244">
    <property type="entry name" value="MurD-like peptide ligases, peptide-binding domain"/>
    <property type="match status" value="1"/>
</dbReference>
<feature type="domain" description="Mur ligase C-terminal" evidence="13">
    <location>
        <begin position="333"/>
        <end position="443"/>
    </location>
</feature>
<evidence type="ECO:0000256" key="11">
    <source>
        <dbReference type="RuleBase" id="RU004136"/>
    </source>
</evidence>
<dbReference type="EMBL" id="RQFP01000014">
    <property type="protein sequence ID" value="TGK91744.1"/>
    <property type="molecule type" value="Genomic_DNA"/>
</dbReference>
<dbReference type="SUPFAM" id="SSF53623">
    <property type="entry name" value="MurD-like peptide ligases, catalytic domain"/>
    <property type="match status" value="1"/>
</dbReference>
<evidence type="ECO:0000256" key="9">
    <source>
        <dbReference type="ARBA" id="ARBA00023316"/>
    </source>
</evidence>
<evidence type="ECO:0000256" key="1">
    <source>
        <dbReference type="ARBA" id="ARBA00022490"/>
    </source>
</evidence>
<dbReference type="Gene3D" id="3.40.1390.10">
    <property type="entry name" value="MurE/MurF, N-terminal domain"/>
    <property type="match status" value="1"/>
</dbReference>
<dbReference type="InterPro" id="IPR000713">
    <property type="entry name" value="Mur_ligase_N"/>
</dbReference>
<dbReference type="InterPro" id="IPR005863">
    <property type="entry name" value="UDP-N-AcMur_synth"/>
</dbReference>
<comment type="caution">
    <text evidence="15">The sequence shown here is derived from an EMBL/GenBank/DDBJ whole genome shotgun (WGS) entry which is preliminary data.</text>
</comment>
<dbReference type="NCBIfam" id="TIGR01143">
    <property type="entry name" value="murF"/>
    <property type="match status" value="1"/>
</dbReference>
<keyword evidence="7 10" id="KW-0573">Peptidoglycan synthesis</keyword>